<name>A0A5K0ZWY2_9MAGN</name>
<proteinExistence type="predicted"/>
<dbReference type="AlphaFoldDB" id="A0A5K0ZWY2"/>
<accession>A0A5K0ZWY2</accession>
<dbReference type="Gramene" id="NC2G0004970.1">
    <property type="protein sequence ID" value="NC2G0004970.1:cds"/>
    <property type="gene ID" value="NC2G0004970"/>
</dbReference>
<dbReference type="EMBL" id="LR721780">
    <property type="protein sequence ID" value="VVV95034.1"/>
    <property type="molecule type" value="Genomic_DNA"/>
</dbReference>
<evidence type="ECO:0000313" key="1">
    <source>
        <dbReference type="EMBL" id="VVV95034.1"/>
    </source>
</evidence>
<protein>
    <submittedName>
        <fullName evidence="1">Uncharacterized protein</fullName>
    </submittedName>
</protein>
<organism evidence="1">
    <name type="scientific">Nymphaea colorata</name>
    <name type="common">pocket water lily</name>
    <dbReference type="NCBI Taxonomy" id="210225"/>
    <lineage>
        <taxon>Eukaryota</taxon>
        <taxon>Viridiplantae</taxon>
        <taxon>Streptophyta</taxon>
        <taxon>Embryophyta</taxon>
        <taxon>Tracheophyta</taxon>
        <taxon>Spermatophyta</taxon>
        <taxon>Magnoliopsida</taxon>
        <taxon>Nymphaeales</taxon>
        <taxon>Nymphaeaceae</taxon>
        <taxon>Nymphaea</taxon>
    </lineage>
</organism>
<gene>
    <name evidence="1" type="ORF">NYM_LOCUS11760</name>
</gene>
<sequence>MEEEIKSEFAHNGFSLDAKEEEEILKKCRKSQPSPHPLPLCVCMCSKY</sequence>
<reference evidence="1" key="1">
    <citation type="submission" date="2019-09" db="EMBL/GenBank/DDBJ databases">
        <authorList>
            <person name="Zhang L."/>
        </authorList>
    </citation>
    <scope>NUCLEOTIDE SEQUENCE</scope>
</reference>